<proteinExistence type="predicted"/>
<protein>
    <submittedName>
        <fullName evidence="1">Uncharacterized protein</fullName>
    </submittedName>
</protein>
<accession>A0ABQ9YZA4</accession>
<comment type="caution">
    <text evidence="1">The sequence shown here is derived from an EMBL/GenBank/DDBJ whole genome shotgun (WGS) entry which is preliminary data.</text>
</comment>
<reference evidence="1 2" key="1">
    <citation type="journal article" date="2023" name="Nucleic Acids Res.">
        <title>The hologenome of Daphnia magna reveals possible DNA methylation and microbiome-mediated evolution of the host genome.</title>
        <authorList>
            <person name="Chaturvedi A."/>
            <person name="Li X."/>
            <person name="Dhandapani V."/>
            <person name="Marshall H."/>
            <person name="Kissane S."/>
            <person name="Cuenca-Cambronero M."/>
            <person name="Asole G."/>
            <person name="Calvet F."/>
            <person name="Ruiz-Romero M."/>
            <person name="Marangio P."/>
            <person name="Guigo R."/>
            <person name="Rago D."/>
            <person name="Mirbahai L."/>
            <person name="Eastwood N."/>
            <person name="Colbourne J.K."/>
            <person name="Zhou J."/>
            <person name="Mallon E."/>
            <person name="Orsini L."/>
        </authorList>
    </citation>
    <scope>NUCLEOTIDE SEQUENCE [LARGE SCALE GENOMIC DNA]</scope>
    <source>
        <strain evidence="1">LRV0_1</strain>
    </source>
</reference>
<evidence type="ECO:0000313" key="1">
    <source>
        <dbReference type="EMBL" id="KAK4005985.1"/>
    </source>
</evidence>
<keyword evidence="2" id="KW-1185">Reference proteome</keyword>
<sequence>MHEILCQCNINTRLAQSVEHETLNLRVVGSSPTLGAVLSQLSTSFVEGAKNSTEFFKRGRNEVYIARLAQLVERGTFNPEVKGSSPLSGETFFTFFTKTVGSSLLAEEFRLLPEIRLLQGDEQQTIHKQ</sequence>
<name>A0ABQ9YZA4_9CRUS</name>
<dbReference type="EMBL" id="JAOYFB010000002">
    <property type="protein sequence ID" value="KAK4005985.1"/>
    <property type="molecule type" value="Genomic_DNA"/>
</dbReference>
<evidence type="ECO:0000313" key="2">
    <source>
        <dbReference type="Proteomes" id="UP001234178"/>
    </source>
</evidence>
<organism evidence="1 2">
    <name type="scientific">Daphnia magna</name>
    <dbReference type="NCBI Taxonomy" id="35525"/>
    <lineage>
        <taxon>Eukaryota</taxon>
        <taxon>Metazoa</taxon>
        <taxon>Ecdysozoa</taxon>
        <taxon>Arthropoda</taxon>
        <taxon>Crustacea</taxon>
        <taxon>Branchiopoda</taxon>
        <taxon>Diplostraca</taxon>
        <taxon>Cladocera</taxon>
        <taxon>Anomopoda</taxon>
        <taxon>Daphniidae</taxon>
        <taxon>Daphnia</taxon>
    </lineage>
</organism>
<gene>
    <name evidence="1" type="ORF">OUZ56_011115</name>
</gene>
<dbReference type="Proteomes" id="UP001234178">
    <property type="component" value="Unassembled WGS sequence"/>
</dbReference>